<accession>A0AAV4GBN4</accession>
<evidence type="ECO:0000313" key="2">
    <source>
        <dbReference type="Proteomes" id="UP000762676"/>
    </source>
</evidence>
<sequence length="137" mass="15306">MEAASLDSPRLEQAFYLTMYQSRLAVCFPHPYANPLISANLELAKQGSTTPQTRAVGPGAVNRASAPACLAGDGQEVEKGFKKGTVYFFMRMKKYTRCVFLHVVSKFQSTSVADDFFLPVVILLRLQQWQMLVVFYG</sequence>
<name>A0AAV4GBN4_9GAST</name>
<reference evidence="1 2" key="1">
    <citation type="journal article" date="2021" name="Elife">
        <title>Chloroplast acquisition without the gene transfer in kleptoplastic sea slugs, Plakobranchus ocellatus.</title>
        <authorList>
            <person name="Maeda T."/>
            <person name="Takahashi S."/>
            <person name="Yoshida T."/>
            <person name="Shimamura S."/>
            <person name="Takaki Y."/>
            <person name="Nagai Y."/>
            <person name="Toyoda A."/>
            <person name="Suzuki Y."/>
            <person name="Arimoto A."/>
            <person name="Ishii H."/>
            <person name="Satoh N."/>
            <person name="Nishiyama T."/>
            <person name="Hasebe M."/>
            <person name="Maruyama T."/>
            <person name="Minagawa J."/>
            <person name="Obokata J."/>
            <person name="Shigenobu S."/>
        </authorList>
    </citation>
    <scope>NUCLEOTIDE SEQUENCE [LARGE SCALE GENOMIC DNA]</scope>
</reference>
<comment type="caution">
    <text evidence="1">The sequence shown here is derived from an EMBL/GenBank/DDBJ whole genome shotgun (WGS) entry which is preliminary data.</text>
</comment>
<proteinExistence type="predicted"/>
<evidence type="ECO:0000313" key="1">
    <source>
        <dbReference type="EMBL" id="GFR81995.1"/>
    </source>
</evidence>
<dbReference type="Proteomes" id="UP000762676">
    <property type="component" value="Unassembled WGS sequence"/>
</dbReference>
<keyword evidence="2" id="KW-1185">Reference proteome</keyword>
<dbReference type="AlphaFoldDB" id="A0AAV4GBN4"/>
<protein>
    <submittedName>
        <fullName evidence="1">Uncharacterized protein</fullName>
    </submittedName>
</protein>
<organism evidence="1 2">
    <name type="scientific">Elysia marginata</name>
    <dbReference type="NCBI Taxonomy" id="1093978"/>
    <lineage>
        <taxon>Eukaryota</taxon>
        <taxon>Metazoa</taxon>
        <taxon>Spiralia</taxon>
        <taxon>Lophotrochozoa</taxon>
        <taxon>Mollusca</taxon>
        <taxon>Gastropoda</taxon>
        <taxon>Heterobranchia</taxon>
        <taxon>Euthyneura</taxon>
        <taxon>Panpulmonata</taxon>
        <taxon>Sacoglossa</taxon>
        <taxon>Placobranchoidea</taxon>
        <taxon>Plakobranchidae</taxon>
        <taxon>Elysia</taxon>
    </lineage>
</organism>
<dbReference type="EMBL" id="BMAT01001238">
    <property type="protein sequence ID" value="GFR81995.1"/>
    <property type="molecule type" value="Genomic_DNA"/>
</dbReference>
<gene>
    <name evidence="1" type="ORF">ElyMa_000616600</name>
</gene>